<keyword evidence="6" id="KW-1185">Reference proteome</keyword>
<protein>
    <recommendedName>
        <fullName evidence="7">65-kDa microtubule-associated protein 3</fullName>
    </recommendedName>
</protein>
<dbReference type="PANTHER" id="PTHR19321:SF7">
    <property type="entry name" value="65-KDA MICROTUBULE-ASSOCIATED PROTEIN 3"/>
    <property type="match status" value="1"/>
</dbReference>
<dbReference type="EMBL" id="PYDT01000003">
    <property type="protein sequence ID" value="THU65837.1"/>
    <property type="molecule type" value="Genomic_DNA"/>
</dbReference>
<proteinExistence type="inferred from homology"/>
<dbReference type="STRING" id="52838.A0A4S8JUJ1"/>
<evidence type="ECO:0000256" key="1">
    <source>
        <dbReference type="ARBA" id="ARBA00006187"/>
    </source>
</evidence>
<evidence type="ECO:0000256" key="2">
    <source>
        <dbReference type="ARBA" id="ARBA00022701"/>
    </source>
</evidence>
<organism evidence="5 6">
    <name type="scientific">Musa balbisiana</name>
    <name type="common">Banana</name>
    <dbReference type="NCBI Taxonomy" id="52838"/>
    <lineage>
        <taxon>Eukaryota</taxon>
        <taxon>Viridiplantae</taxon>
        <taxon>Streptophyta</taxon>
        <taxon>Embryophyta</taxon>
        <taxon>Tracheophyta</taxon>
        <taxon>Spermatophyta</taxon>
        <taxon>Magnoliopsida</taxon>
        <taxon>Liliopsida</taxon>
        <taxon>Zingiberales</taxon>
        <taxon>Musaceae</taxon>
        <taxon>Musa</taxon>
    </lineage>
</organism>
<feature type="compositionally biased region" description="Polar residues" evidence="4">
    <location>
        <begin position="481"/>
        <end position="503"/>
    </location>
</feature>
<feature type="region of interest" description="Disordered" evidence="4">
    <location>
        <begin position="454"/>
        <end position="535"/>
    </location>
</feature>
<keyword evidence="3" id="KW-0175">Coiled coil</keyword>
<evidence type="ECO:0008006" key="7">
    <source>
        <dbReference type="Google" id="ProtNLM"/>
    </source>
</evidence>
<dbReference type="GO" id="GO:0005874">
    <property type="term" value="C:microtubule"/>
    <property type="evidence" value="ECO:0007669"/>
    <property type="project" value="UniProtKB-KW"/>
</dbReference>
<dbReference type="GO" id="GO:0008017">
    <property type="term" value="F:microtubule binding"/>
    <property type="evidence" value="ECO:0007669"/>
    <property type="project" value="InterPro"/>
</dbReference>
<dbReference type="GO" id="GO:0005737">
    <property type="term" value="C:cytoplasm"/>
    <property type="evidence" value="ECO:0007669"/>
    <property type="project" value="TreeGrafter"/>
</dbReference>
<comment type="caution">
    <text evidence="5">The sequence shown here is derived from an EMBL/GenBank/DDBJ whole genome shotgun (WGS) entry which is preliminary data.</text>
</comment>
<gene>
    <name evidence="5" type="ORF">C4D60_Mb05t07860</name>
</gene>
<accession>A0A4S8JUJ1</accession>
<feature type="coiled-coil region" evidence="3">
    <location>
        <begin position="58"/>
        <end position="128"/>
    </location>
</feature>
<reference evidence="5 6" key="1">
    <citation type="journal article" date="2019" name="Nat. Plants">
        <title>Genome sequencing of Musa balbisiana reveals subgenome evolution and function divergence in polyploid bananas.</title>
        <authorList>
            <person name="Yao X."/>
        </authorList>
    </citation>
    <scope>NUCLEOTIDE SEQUENCE [LARGE SCALE GENOMIC DNA]</scope>
    <source>
        <strain evidence="6">cv. DH-PKW</strain>
        <tissue evidence="5">Leaves</tissue>
    </source>
</reference>
<feature type="coiled-coil region" evidence="3">
    <location>
        <begin position="161"/>
        <end position="188"/>
    </location>
</feature>
<dbReference type="AlphaFoldDB" id="A0A4S8JUJ1"/>
<sequence>MTLENGGFTMARNPNDPLPQVETTCESLLNELQVIWDELGQSDAEKDKMLLELEQECLNVYRRKVDQANLYRAQLRQQIADSEAEIAAICSSMGERPVHIRQSPGFLKEQLKATALKLEEMHKRKSERLNQFLEVLDQIQKISTEICPTEYDPSKFAIDGSDLSIRILEDLQTQLQSLQKEKSERLRQVMDHLNTLKKLCLVVGIDFKETIREVQPGLDQDEGSKNISNSTIESLASAIENMRKIKIKRMQKLQDLATAMLELWNLMDTPNEEQQQFQKVTCNIAASEQEFTEPNALSMDFINYVEAEVLRLEQLKASKLKELVLRKKAELEEIRRRTHLVAEADYEPEFSIDVVEAAMVDTLENKVTAWEKERGTEFIYDGAPLLSTLEQYITVSQEKEQERKRQRDQKKLQGQLTAEKEVLYGSKPSPAKLQSFKKTHKTLTLSPSQRISLGAAATHSPKKAYEVGTVSSGTRGIDNAGLSSEKSSSNATATATFEASSPSEDVIETTKAMPISTPKSPRKVAADGTGEGDATEYSFEERRLVFCLSRKRDEGAL</sequence>
<keyword evidence="2" id="KW-0493">Microtubule</keyword>
<evidence type="ECO:0000256" key="3">
    <source>
        <dbReference type="SAM" id="Coils"/>
    </source>
</evidence>
<dbReference type="Proteomes" id="UP000317650">
    <property type="component" value="Chromosome 5"/>
</dbReference>
<dbReference type="Gene3D" id="1.20.58.1520">
    <property type="match status" value="1"/>
</dbReference>
<name>A0A4S8JUJ1_MUSBA</name>
<dbReference type="PANTHER" id="PTHR19321">
    <property type="entry name" value="PROTEIN REGULATOR OF CYTOKINESIS 1 PRC1-RELATED"/>
    <property type="match status" value="1"/>
</dbReference>
<evidence type="ECO:0000256" key="4">
    <source>
        <dbReference type="SAM" id="MobiDB-lite"/>
    </source>
</evidence>
<evidence type="ECO:0000313" key="5">
    <source>
        <dbReference type="EMBL" id="THU65837.1"/>
    </source>
</evidence>
<comment type="similarity">
    <text evidence="1">Belongs to the MAP65/ASE1 family.</text>
</comment>
<dbReference type="Pfam" id="PF03999">
    <property type="entry name" value="MAP65_ASE1"/>
    <property type="match status" value="2"/>
</dbReference>
<evidence type="ECO:0000313" key="6">
    <source>
        <dbReference type="Proteomes" id="UP000317650"/>
    </source>
</evidence>
<dbReference type="InterPro" id="IPR007145">
    <property type="entry name" value="MAP65_Ase1_PRC1"/>
</dbReference>
<dbReference type="GO" id="GO:0005819">
    <property type="term" value="C:spindle"/>
    <property type="evidence" value="ECO:0007669"/>
    <property type="project" value="TreeGrafter"/>
</dbReference>
<dbReference type="GO" id="GO:0000226">
    <property type="term" value="P:microtubule cytoskeleton organization"/>
    <property type="evidence" value="ECO:0007669"/>
    <property type="project" value="InterPro"/>
</dbReference>